<proteinExistence type="predicted"/>
<reference evidence="1" key="1">
    <citation type="submission" date="2020-05" db="EMBL/GenBank/DDBJ databases">
        <authorList>
            <person name="Chiriac C."/>
            <person name="Salcher M."/>
            <person name="Ghai R."/>
            <person name="Kavagutti S V."/>
        </authorList>
    </citation>
    <scope>NUCLEOTIDE SEQUENCE</scope>
</reference>
<sequence length="163" mass="19474">MFKFTGIGLQFSMDEKQKIKDLCQFVADKFLSKRLQKTMDVTIKFDRNLFINSNLYGDCIWEDQHYKPREFTIRVDSDQKFSMILNTLAHELVHVKQWAKGEMFELQRQRKCYKFNGQLVDTNDMEYWDLPWEIEAHGRAIGLVVQWCTARKFESKQCDSLIV</sequence>
<evidence type="ECO:0000313" key="1">
    <source>
        <dbReference type="EMBL" id="CAB5221536.1"/>
    </source>
</evidence>
<organism evidence="1">
    <name type="scientific">uncultured Caudovirales phage</name>
    <dbReference type="NCBI Taxonomy" id="2100421"/>
    <lineage>
        <taxon>Viruses</taxon>
        <taxon>Duplodnaviria</taxon>
        <taxon>Heunggongvirae</taxon>
        <taxon>Uroviricota</taxon>
        <taxon>Caudoviricetes</taxon>
        <taxon>Peduoviridae</taxon>
        <taxon>Maltschvirus</taxon>
        <taxon>Maltschvirus maltsch</taxon>
    </lineage>
</organism>
<name>A0A6J7WU77_9CAUD</name>
<protein>
    <submittedName>
        <fullName evidence="1">Uncharacterized protein</fullName>
    </submittedName>
</protein>
<accession>A0A6J7WU77</accession>
<dbReference type="EMBL" id="LR798287">
    <property type="protein sequence ID" value="CAB5221536.1"/>
    <property type="molecule type" value="Genomic_DNA"/>
</dbReference>
<gene>
    <name evidence="1" type="ORF">UFOVP245_180</name>
</gene>